<sequence length="269" mass="29780">MAFCCKYCYDDMLKCLACFNVFQKKEYVVLKKCFGLTDTDESIVSIPNHVSPKVSVYGPYSSDDQDKVEVNGSTDNPVNVIHDGYSTTVEVPLFVRQVEDRTRIVSSGGLARRRPPTKIVVSLINFKITTVLYFNKRTSLNDNKSYITCVHTSVDVCILTHSNNYDSCLNKSSNVISNTSQPPRPVPPHSFMFHRSSSNEKQASSCQSKLTSASLVDSKGSSTQTTPSRKPVGGYQLPGLSDNSFSTVLRRTNICTDLSKSLNSQESEP</sequence>
<dbReference type="AlphaFoldDB" id="A0A183NSI2"/>
<feature type="region of interest" description="Disordered" evidence="1">
    <location>
        <begin position="176"/>
        <end position="198"/>
    </location>
</feature>
<dbReference type="EMBL" id="UZAL01026852">
    <property type="protein sequence ID" value="VDP26836.1"/>
    <property type="molecule type" value="Genomic_DNA"/>
</dbReference>
<feature type="region of interest" description="Disordered" evidence="1">
    <location>
        <begin position="212"/>
        <end position="241"/>
    </location>
</feature>
<dbReference type="Proteomes" id="UP000269396">
    <property type="component" value="Unassembled WGS sequence"/>
</dbReference>
<name>A0A183NSI2_9TREM</name>
<evidence type="ECO:0000313" key="2">
    <source>
        <dbReference type="EMBL" id="VDP26836.1"/>
    </source>
</evidence>
<keyword evidence="3" id="KW-1185">Reference proteome</keyword>
<proteinExistence type="predicted"/>
<protein>
    <submittedName>
        <fullName evidence="2">Uncharacterized protein</fullName>
    </submittedName>
</protein>
<evidence type="ECO:0000256" key="1">
    <source>
        <dbReference type="SAM" id="MobiDB-lite"/>
    </source>
</evidence>
<gene>
    <name evidence="2" type="ORF">SMTD_LOCUS5068</name>
</gene>
<dbReference type="STRING" id="31246.A0A183NSI2"/>
<organism evidence="2 3">
    <name type="scientific">Schistosoma mattheei</name>
    <dbReference type="NCBI Taxonomy" id="31246"/>
    <lineage>
        <taxon>Eukaryota</taxon>
        <taxon>Metazoa</taxon>
        <taxon>Spiralia</taxon>
        <taxon>Lophotrochozoa</taxon>
        <taxon>Platyhelminthes</taxon>
        <taxon>Trematoda</taxon>
        <taxon>Digenea</taxon>
        <taxon>Strigeidida</taxon>
        <taxon>Schistosomatoidea</taxon>
        <taxon>Schistosomatidae</taxon>
        <taxon>Schistosoma</taxon>
    </lineage>
</organism>
<reference evidence="2 3" key="1">
    <citation type="submission" date="2018-11" db="EMBL/GenBank/DDBJ databases">
        <authorList>
            <consortium name="Pathogen Informatics"/>
        </authorList>
    </citation>
    <scope>NUCLEOTIDE SEQUENCE [LARGE SCALE GENOMIC DNA]</scope>
    <source>
        <strain>Denwood</strain>
        <strain evidence="3">Zambia</strain>
    </source>
</reference>
<accession>A0A183NSI2</accession>
<feature type="compositionally biased region" description="Polar residues" evidence="1">
    <location>
        <begin position="212"/>
        <end position="228"/>
    </location>
</feature>
<evidence type="ECO:0000313" key="3">
    <source>
        <dbReference type="Proteomes" id="UP000269396"/>
    </source>
</evidence>